<sequence>MPTRHHSRTMSGNQAEILEKLMQMKKELARKEKKLKKCVRATSAKEYVKRRLREQEVLEVKTSAVHLTSDLCLPAALPQKTSLLDRSNKTSPFVSISPNHCRITQSLDLATEPGPAGNITVDTHGSTGVLTTSQHEGSDTNTVKSGSFPDNAVERTSQPSVFGDRNVETVSVNRMTCLQPDQQKSEDNGKHFFQNNRTEDVVCANTYRLGTNSKAEILFSESGSDKGLSWNSSGESVSSAEHQGRRSLSLKRKRNISSNVSPPKGNKCEQQTFNTHLARSKGMVSTTAFITHVPVNLPDHSVVGNVQTAKNNGRISNITDSSLSNDDEKIPAIICKQKEPISMSTQEHPVGKNPEHHMGRPKKPEHPMGRPKTPEHPMGRLKKPEHPMGRLKKPEPESNIKNQEGSENSRVKRKCVKRRRRTIGRILDVDLEKDINFSANSESSQNCEEYETLRLIQQSYRLGVDYSTRHGKTHNLPSMLSSIFQYFIDENRRQKDPCDFSLPEDQFGRLMRKRLKEITLEFSNNSQHEEEIPRTELHMDESGLNSIETSQGLFHPNRQGMESTASLTDHPRKLKIKSDKVKETQSVNNFASSHQHCRAVPKAAVDVHGEEIVGITDTCPVMSVQCPPVLTCDHTRQEHSKGYWNTSSDCWCKKQPSENQNSLAYNKNMKLSSNCFESQETPKSDTESCVYSEEFIPMSPALFASPPDGLGTEDSLSVGDWDSQDSQLIHTRRSNKGEKLKHLGCIKLSQTDSLRCVAACCIQIIRRRTDVVLCIGQSTISLWNQTGDTYTCVDSWQLEQDYSSVECYTYPAVFRDKFCYFVVVLRGAGCTVQVVHYNARTDKPQLIQCLQGNRVTACCLSVEALAVGQTYQAMTKVTKYSVDYDGQLMVQQEFDPSPYGLATPRCLMLVENLQSALVLWSSNNTLALWNTDTGTLVWTLDLSLTWPEMSTLVSAQWQQEYLLLSLLTEKKADDAGVLLVVNPETEISKILIHYNATSWEGLKCGGQLEDSIAATDHRGQTCVWEPYTGQLSYQCDPSTGVKGLGHYWRKVIAMYNHCVHIFK</sequence>
<keyword evidence="1" id="KW-0175">Coiled coil</keyword>
<feature type="region of interest" description="Disordered" evidence="2">
    <location>
        <begin position="343"/>
        <end position="413"/>
    </location>
</feature>
<comment type="caution">
    <text evidence="3">The sequence shown here is derived from an EMBL/GenBank/DDBJ whole genome shotgun (WGS) entry which is preliminary data.</text>
</comment>
<dbReference type="EMBL" id="NEDP02076680">
    <property type="protein sequence ID" value="OWF36063.1"/>
    <property type="molecule type" value="Genomic_DNA"/>
</dbReference>
<keyword evidence="4" id="KW-1185">Reference proteome</keyword>
<dbReference type="Proteomes" id="UP000242188">
    <property type="component" value="Unassembled WGS sequence"/>
</dbReference>
<gene>
    <name evidence="3" type="ORF">KP79_PYT06539</name>
</gene>
<accession>A0A210PHV5</accession>
<evidence type="ECO:0000256" key="2">
    <source>
        <dbReference type="SAM" id="MobiDB-lite"/>
    </source>
</evidence>
<evidence type="ECO:0008006" key="5">
    <source>
        <dbReference type="Google" id="ProtNLM"/>
    </source>
</evidence>
<evidence type="ECO:0000313" key="4">
    <source>
        <dbReference type="Proteomes" id="UP000242188"/>
    </source>
</evidence>
<dbReference type="InterPro" id="IPR011047">
    <property type="entry name" value="Quinoprotein_ADH-like_sf"/>
</dbReference>
<proteinExistence type="predicted"/>
<name>A0A210PHV5_MIZYE</name>
<dbReference type="InterPro" id="IPR015943">
    <property type="entry name" value="WD40/YVTN_repeat-like_dom_sf"/>
</dbReference>
<feature type="region of interest" description="Disordered" evidence="2">
    <location>
        <begin position="223"/>
        <end position="269"/>
    </location>
</feature>
<dbReference type="Gene3D" id="2.130.10.10">
    <property type="entry name" value="YVTN repeat-like/Quinoprotein amine dehydrogenase"/>
    <property type="match status" value="1"/>
</dbReference>
<feature type="compositionally biased region" description="Basic and acidic residues" evidence="2">
    <location>
        <begin position="349"/>
        <end position="398"/>
    </location>
</feature>
<evidence type="ECO:0000256" key="1">
    <source>
        <dbReference type="SAM" id="Coils"/>
    </source>
</evidence>
<dbReference type="AlphaFoldDB" id="A0A210PHV5"/>
<protein>
    <recommendedName>
        <fullName evidence="5">Partner and localizer of BRCA2</fullName>
    </recommendedName>
</protein>
<feature type="coiled-coil region" evidence="1">
    <location>
        <begin position="14"/>
        <end position="41"/>
    </location>
</feature>
<organism evidence="3 4">
    <name type="scientific">Mizuhopecten yessoensis</name>
    <name type="common">Japanese scallop</name>
    <name type="synonym">Patinopecten yessoensis</name>
    <dbReference type="NCBI Taxonomy" id="6573"/>
    <lineage>
        <taxon>Eukaryota</taxon>
        <taxon>Metazoa</taxon>
        <taxon>Spiralia</taxon>
        <taxon>Lophotrochozoa</taxon>
        <taxon>Mollusca</taxon>
        <taxon>Bivalvia</taxon>
        <taxon>Autobranchia</taxon>
        <taxon>Pteriomorphia</taxon>
        <taxon>Pectinida</taxon>
        <taxon>Pectinoidea</taxon>
        <taxon>Pectinidae</taxon>
        <taxon>Mizuhopecten</taxon>
    </lineage>
</organism>
<feature type="compositionally biased region" description="Polar residues" evidence="2">
    <location>
        <begin position="229"/>
        <end position="241"/>
    </location>
</feature>
<feature type="compositionally biased region" description="Polar residues" evidence="2">
    <location>
        <begin position="399"/>
        <end position="408"/>
    </location>
</feature>
<feature type="region of interest" description="Disordered" evidence="2">
    <location>
        <begin position="130"/>
        <end position="157"/>
    </location>
</feature>
<feature type="compositionally biased region" description="Polar residues" evidence="2">
    <location>
        <begin position="130"/>
        <end position="145"/>
    </location>
</feature>
<reference evidence="3 4" key="1">
    <citation type="journal article" date="2017" name="Nat. Ecol. Evol.">
        <title>Scallop genome provides insights into evolution of bilaterian karyotype and development.</title>
        <authorList>
            <person name="Wang S."/>
            <person name="Zhang J."/>
            <person name="Jiao W."/>
            <person name="Li J."/>
            <person name="Xun X."/>
            <person name="Sun Y."/>
            <person name="Guo X."/>
            <person name="Huan P."/>
            <person name="Dong B."/>
            <person name="Zhang L."/>
            <person name="Hu X."/>
            <person name="Sun X."/>
            <person name="Wang J."/>
            <person name="Zhao C."/>
            <person name="Wang Y."/>
            <person name="Wang D."/>
            <person name="Huang X."/>
            <person name="Wang R."/>
            <person name="Lv J."/>
            <person name="Li Y."/>
            <person name="Zhang Z."/>
            <person name="Liu B."/>
            <person name="Lu W."/>
            <person name="Hui Y."/>
            <person name="Liang J."/>
            <person name="Zhou Z."/>
            <person name="Hou R."/>
            <person name="Li X."/>
            <person name="Liu Y."/>
            <person name="Li H."/>
            <person name="Ning X."/>
            <person name="Lin Y."/>
            <person name="Zhao L."/>
            <person name="Xing Q."/>
            <person name="Dou J."/>
            <person name="Li Y."/>
            <person name="Mao J."/>
            <person name="Guo H."/>
            <person name="Dou H."/>
            <person name="Li T."/>
            <person name="Mu C."/>
            <person name="Jiang W."/>
            <person name="Fu Q."/>
            <person name="Fu X."/>
            <person name="Miao Y."/>
            <person name="Liu J."/>
            <person name="Yu Q."/>
            <person name="Li R."/>
            <person name="Liao H."/>
            <person name="Li X."/>
            <person name="Kong Y."/>
            <person name="Jiang Z."/>
            <person name="Chourrout D."/>
            <person name="Li R."/>
            <person name="Bao Z."/>
        </authorList>
    </citation>
    <scope>NUCLEOTIDE SEQUENCE [LARGE SCALE GENOMIC DNA]</scope>
    <source>
        <strain evidence="3 4">PY_sf001</strain>
    </source>
</reference>
<dbReference type="OrthoDB" id="6111360at2759"/>
<evidence type="ECO:0000313" key="3">
    <source>
        <dbReference type="EMBL" id="OWF36063.1"/>
    </source>
</evidence>
<dbReference type="SUPFAM" id="SSF50998">
    <property type="entry name" value="Quinoprotein alcohol dehydrogenase-like"/>
    <property type="match status" value="1"/>
</dbReference>